<dbReference type="Gene3D" id="3.30.565.10">
    <property type="entry name" value="Histidine kinase-like ATPase, C-terminal domain"/>
    <property type="match status" value="1"/>
</dbReference>
<dbReference type="CDD" id="cd00082">
    <property type="entry name" value="HisKA"/>
    <property type="match status" value="1"/>
</dbReference>
<reference evidence="11 12" key="1">
    <citation type="submission" date="2019-07" db="EMBL/GenBank/DDBJ databases">
        <title>The pathways for chlorine oxyanion respiration interact through the shared metabolite chlorate.</title>
        <authorList>
            <person name="Barnum T.P."/>
            <person name="Cheng Y."/>
            <person name="Hill K.A."/>
            <person name="Lucas L.N."/>
            <person name="Carlson H.K."/>
            <person name="Coates J.D."/>
        </authorList>
    </citation>
    <scope>NUCLEOTIDE SEQUENCE [LARGE SCALE GENOMIC DNA]</scope>
    <source>
        <strain evidence="11">BK-3</strain>
    </source>
</reference>
<dbReference type="Gene3D" id="3.30.450.40">
    <property type="match status" value="1"/>
</dbReference>
<dbReference type="InterPro" id="IPR003018">
    <property type="entry name" value="GAF"/>
</dbReference>
<dbReference type="SUPFAM" id="SSF109604">
    <property type="entry name" value="HD-domain/PDEase-like"/>
    <property type="match status" value="1"/>
</dbReference>
<evidence type="ECO:0000256" key="8">
    <source>
        <dbReference type="ARBA" id="ARBA00023012"/>
    </source>
</evidence>
<evidence type="ECO:0000256" key="7">
    <source>
        <dbReference type="ARBA" id="ARBA00022840"/>
    </source>
</evidence>
<feature type="domain" description="Histidine kinase" evidence="9">
    <location>
        <begin position="500"/>
        <end position="714"/>
    </location>
</feature>
<dbReference type="Gene3D" id="1.10.3210.10">
    <property type="entry name" value="Hypothetical protein af1432"/>
    <property type="match status" value="1"/>
</dbReference>
<dbReference type="InterPro" id="IPR003661">
    <property type="entry name" value="HisK_dim/P_dom"/>
</dbReference>
<dbReference type="InterPro" id="IPR004358">
    <property type="entry name" value="Sig_transdc_His_kin-like_C"/>
</dbReference>
<dbReference type="SMART" id="SM00387">
    <property type="entry name" value="HATPase_c"/>
    <property type="match status" value="1"/>
</dbReference>
<dbReference type="InterPro" id="IPR003594">
    <property type="entry name" value="HATPase_dom"/>
</dbReference>
<dbReference type="PANTHER" id="PTHR43065">
    <property type="entry name" value="SENSOR HISTIDINE KINASE"/>
    <property type="match status" value="1"/>
</dbReference>
<evidence type="ECO:0000256" key="1">
    <source>
        <dbReference type="ARBA" id="ARBA00000085"/>
    </source>
</evidence>
<evidence type="ECO:0000256" key="6">
    <source>
        <dbReference type="ARBA" id="ARBA00022777"/>
    </source>
</evidence>
<evidence type="ECO:0000256" key="2">
    <source>
        <dbReference type="ARBA" id="ARBA00012438"/>
    </source>
</evidence>
<keyword evidence="5" id="KW-0547">Nucleotide-binding</keyword>
<evidence type="ECO:0000313" key="11">
    <source>
        <dbReference type="EMBL" id="TVT50127.1"/>
    </source>
</evidence>
<comment type="catalytic activity">
    <reaction evidence="1">
        <text>ATP + protein L-histidine = ADP + protein N-phospho-L-histidine.</text>
        <dbReference type="EC" id="2.7.13.3"/>
    </reaction>
</comment>
<dbReference type="Pfam" id="PF01590">
    <property type="entry name" value="GAF"/>
    <property type="match status" value="1"/>
</dbReference>
<dbReference type="AlphaFoldDB" id="A0A558CMX7"/>
<dbReference type="SUPFAM" id="SSF55781">
    <property type="entry name" value="GAF domain-like"/>
    <property type="match status" value="1"/>
</dbReference>
<dbReference type="EC" id="2.7.13.3" evidence="2"/>
<dbReference type="CDD" id="cd00075">
    <property type="entry name" value="HATPase"/>
    <property type="match status" value="1"/>
</dbReference>
<dbReference type="Gene3D" id="1.10.287.130">
    <property type="match status" value="1"/>
</dbReference>
<evidence type="ECO:0000259" key="10">
    <source>
        <dbReference type="PROSITE" id="PS51833"/>
    </source>
</evidence>
<dbReference type="Pfam" id="PF02518">
    <property type="entry name" value="HATPase_c"/>
    <property type="match status" value="1"/>
</dbReference>
<dbReference type="Proteomes" id="UP000317355">
    <property type="component" value="Unassembled WGS sequence"/>
</dbReference>
<proteinExistence type="predicted"/>
<evidence type="ECO:0000259" key="9">
    <source>
        <dbReference type="PROSITE" id="PS50109"/>
    </source>
</evidence>
<dbReference type="SUPFAM" id="SSF55874">
    <property type="entry name" value="ATPase domain of HSP90 chaperone/DNA topoisomerase II/histidine kinase"/>
    <property type="match status" value="1"/>
</dbReference>
<dbReference type="SMART" id="SM00388">
    <property type="entry name" value="HisKA"/>
    <property type="match status" value="1"/>
</dbReference>
<keyword evidence="3" id="KW-0597">Phosphoprotein</keyword>
<dbReference type="SUPFAM" id="SSF47384">
    <property type="entry name" value="Homodimeric domain of signal transducing histidine kinase"/>
    <property type="match status" value="1"/>
</dbReference>
<dbReference type="InterPro" id="IPR013976">
    <property type="entry name" value="HDOD"/>
</dbReference>
<dbReference type="Pfam" id="PF08668">
    <property type="entry name" value="HDOD"/>
    <property type="match status" value="1"/>
</dbReference>
<comment type="caution">
    <text evidence="11">The sequence shown here is derived from an EMBL/GenBank/DDBJ whole genome shotgun (WGS) entry which is preliminary data.</text>
</comment>
<feature type="domain" description="HDOD" evidence="10">
    <location>
        <begin position="26"/>
        <end position="221"/>
    </location>
</feature>
<dbReference type="PROSITE" id="PS50109">
    <property type="entry name" value="HIS_KIN"/>
    <property type="match status" value="1"/>
</dbReference>
<dbReference type="PROSITE" id="PS51833">
    <property type="entry name" value="HDOD"/>
    <property type="match status" value="1"/>
</dbReference>
<dbReference type="InterPro" id="IPR036890">
    <property type="entry name" value="HATPase_C_sf"/>
</dbReference>
<protein>
    <recommendedName>
        <fullName evidence="2">histidine kinase</fullName>
        <ecNumber evidence="2">2.7.13.3</ecNumber>
    </recommendedName>
</protein>
<dbReference type="InterPro" id="IPR036097">
    <property type="entry name" value="HisK_dim/P_sf"/>
</dbReference>
<keyword evidence="6" id="KW-0418">Kinase</keyword>
<name>A0A558CMX7_9GAMM</name>
<dbReference type="PANTHER" id="PTHR43065:SF10">
    <property type="entry name" value="PEROXIDE STRESS-ACTIVATED HISTIDINE KINASE MAK3"/>
    <property type="match status" value="1"/>
</dbReference>
<dbReference type="InterPro" id="IPR029016">
    <property type="entry name" value="GAF-like_dom_sf"/>
</dbReference>
<dbReference type="EMBL" id="VMRY01000109">
    <property type="protein sequence ID" value="TVT50127.1"/>
    <property type="molecule type" value="Genomic_DNA"/>
</dbReference>
<evidence type="ECO:0000256" key="3">
    <source>
        <dbReference type="ARBA" id="ARBA00022553"/>
    </source>
</evidence>
<dbReference type="GO" id="GO:0005524">
    <property type="term" value="F:ATP binding"/>
    <property type="evidence" value="ECO:0007669"/>
    <property type="project" value="UniProtKB-KW"/>
</dbReference>
<evidence type="ECO:0000256" key="4">
    <source>
        <dbReference type="ARBA" id="ARBA00022679"/>
    </source>
</evidence>
<organism evidence="11 12">
    <name type="scientific">Sedimenticola thiotaurini</name>
    <dbReference type="NCBI Taxonomy" id="1543721"/>
    <lineage>
        <taxon>Bacteria</taxon>
        <taxon>Pseudomonadati</taxon>
        <taxon>Pseudomonadota</taxon>
        <taxon>Gammaproteobacteria</taxon>
        <taxon>Chromatiales</taxon>
        <taxon>Sedimenticolaceae</taxon>
        <taxon>Sedimenticola</taxon>
    </lineage>
</organism>
<evidence type="ECO:0000256" key="5">
    <source>
        <dbReference type="ARBA" id="ARBA00022741"/>
    </source>
</evidence>
<dbReference type="InterPro" id="IPR005467">
    <property type="entry name" value="His_kinase_dom"/>
</dbReference>
<keyword evidence="7" id="KW-0067">ATP-binding</keyword>
<accession>A0A558CMX7</accession>
<keyword evidence="4" id="KW-0808">Transferase</keyword>
<dbReference type="SMART" id="SM00065">
    <property type="entry name" value="GAF"/>
    <property type="match status" value="1"/>
</dbReference>
<evidence type="ECO:0000313" key="12">
    <source>
        <dbReference type="Proteomes" id="UP000317355"/>
    </source>
</evidence>
<keyword evidence="8" id="KW-0902">Two-component regulatory system</keyword>
<dbReference type="PRINTS" id="PR00344">
    <property type="entry name" value="BCTRLSENSOR"/>
</dbReference>
<sequence>MITSAGCHDMNDASRASIEKLNLGRLPSVPQVLLRLIEACHQVDVSFDDLAEIIQQDVGLTAKITAVGNSPAYAQWNESKDFNRLLVVLGLDNIKTIAINAAVHQFFSRFDVKTGSSLGSIWYKSLWCAHAAKSLAILTSYEFPDEAYLAGLLHKLGQLVFLNNQPEAYSELLLKEHSDLILTELEKELFGVAYHEVSALMVQEWDIESFLSDALLYQNEPAERLLEAPRLVRLTNFAHKLSDPSIDIETLYAEADLLFGLTPSVVETLRKDIAQQVQKAADGLGIRIDKGESGKVDVQVETESARLELAKRVREFALLGGVNLEPGSEANLQEFLQSVLAELNILFEMDRSILFLVDAENKHLNGVAARSVNNSRIAEFKIPIAAGRSLVAQAILDATVQGPVKPLDSNPASLLDQQLARTLDRESILCIPLIAGANRIGVIVVGLREANPENLQQMMEFLPLFAATAAQSLHASRAIDQNTEEKLENARQWHRREARSIIHEINNPLGIINNYLHVLSAKFKDDASIADHLKIIKEEIQRVGDIALRMHDISDPHHIASFSVDINEVISDLTEIFQASYFKTHNVVEHVELDRKLPAVVVSRASLKQVITNLVKNAVEAMPDGGDLWIQTRDHINIGGREFVELSIADNGPGIPPETMGKLFNPLESTKGSSHSGLGLTIVKNLIDELKGSISCRGRSGGGTEFLIHLPRRLGDE</sequence>
<dbReference type="GO" id="GO:0000155">
    <property type="term" value="F:phosphorelay sensor kinase activity"/>
    <property type="evidence" value="ECO:0007669"/>
    <property type="project" value="InterPro"/>
</dbReference>
<gene>
    <name evidence="11" type="ORF">FHK82_16560</name>
</gene>